<comment type="caution">
    <text evidence="1">The sequence shown here is derived from an EMBL/GenBank/DDBJ whole genome shotgun (WGS) entry which is preliminary data.</text>
</comment>
<evidence type="ECO:0000313" key="1">
    <source>
        <dbReference type="EMBL" id="KAK3781900.1"/>
    </source>
</evidence>
<organism evidence="1 2">
    <name type="scientific">Elysia crispata</name>
    <name type="common">lettuce slug</name>
    <dbReference type="NCBI Taxonomy" id="231223"/>
    <lineage>
        <taxon>Eukaryota</taxon>
        <taxon>Metazoa</taxon>
        <taxon>Spiralia</taxon>
        <taxon>Lophotrochozoa</taxon>
        <taxon>Mollusca</taxon>
        <taxon>Gastropoda</taxon>
        <taxon>Heterobranchia</taxon>
        <taxon>Euthyneura</taxon>
        <taxon>Panpulmonata</taxon>
        <taxon>Sacoglossa</taxon>
        <taxon>Placobranchoidea</taxon>
        <taxon>Plakobranchidae</taxon>
        <taxon>Elysia</taxon>
    </lineage>
</organism>
<dbReference type="Proteomes" id="UP001283361">
    <property type="component" value="Unassembled WGS sequence"/>
</dbReference>
<evidence type="ECO:0000313" key="2">
    <source>
        <dbReference type="Proteomes" id="UP001283361"/>
    </source>
</evidence>
<proteinExistence type="predicted"/>
<keyword evidence="2" id="KW-1185">Reference proteome</keyword>
<reference evidence="1" key="1">
    <citation type="journal article" date="2023" name="G3 (Bethesda)">
        <title>A reference genome for the long-term kleptoplast-retaining sea slug Elysia crispata morphotype clarki.</title>
        <authorList>
            <person name="Eastman K.E."/>
            <person name="Pendleton A.L."/>
            <person name="Shaikh M.A."/>
            <person name="Suttiyut T."/>
            <person name="Ogas R."/>
            <person name="Tomko P."/>
            <person name="Gavelis G."/>
            <person name="Widhalm J.R."/>
            <person name="Wisecaver J.H."/>
        </authorList>
    </citation>
    <scope>NUCLEOTIDE SEQUENCE</scope>
    <source>
        <strain evidence="1">ECLA1</strain>
    </source>
</reference>
<dbReference type="EMBL" id="JAWDGP010002576">
    <property type="protein sequence ID" value="KAK3781900.1"/>
    <property type="molecule type" value="Genomic_DNA"/>
</dbReference>
<protein>
    <submittedName>
        <fullName evidence="1">Uncharacterized protein</fullName>
    </submittedName>
</protein>
<gene>
    <name evidence="1" type="ORF">RRG08_020591</name>
</gene>
<name>A0AAE1A6D0_9GAST</name>
<accession>A0AAE1A6D0</accession>
<sequence length="94" mass="10719">MLRHKQKTVCPPTTFQKLLYLKSLQGQQLIPVLKVFSASSHPHRNLFAQLLAAMSQGLREITKFFTVHIVSLSNLMDWIRIGSKLGRGIRKMMG</sequence>
<dbReference type="AlphaFoldDB" id="A0AAE1A6D0"/>